<dbReference type="Pfam" id="PF01514">
    <property type="entry name" value="YscJ_FliF"/>
    <property type="match status" value="1"/>
</dbReference>
<keyword evidence="6" id="KW-0998">Cell outer membrane</keyword>
<evidence type="ECO:0000256" key="4">
    <source>
        <dbReference type="ARBA" id="ARBA00023136"/>
    </source>
</evidence>
<name>A0ABM7WXW7_9BACT</name>
<comment type="similarity">
    <text evidence="2">Belongs to the YscJ lipoprotein family.</text>
</comment>
<keyword evidence="3" id="KW-0732">Signal</keyword>
<proteinExistence type="inferred from homology"/>
<dbReference type="PROSITE" id="PS51257">
    <property type="entry name" value="PROKAR_LIPOPROTEIN"/>
    <property type="match status" value="1"/>
</dbReference>
<dbReference type="InterPro" id="IPR003282">
    <property type="entry name" value="T3SS_SctJ"/>
</dbReference>
<evidence type="ECO:0000256" key="5">
    <source>
        <dbReference type="ARBA" id="ARBA00023139"/>
    </source>
</evidence>
<evidence type="ECO:0000313" key="11">
    <source>
        <dbReference type="Proteomes" id="UP001162891"/>
    </source>
</evidence>
<sequence length="238" mass="24488">MRLPIWLALAVALGGCGREELFHRLDEGQANEVLVALDEGGIAARKEREDGAEGAWTVSVASSDAAPAQRLLAARDLPRARPPGFGEVFSKASMVPTPVEEHAMYLHALAGELARSVEAIDGVVGARVHLGLPQPDPLRPGERVAPRAAVLVRCRPASCGAVRALDAGIRSLVAGAADGLAPDAVAVVVSEAVEAPAPRAEARRRSPALLAIAALAALAATGLGGAGLWIRLRRGTAT</sequence>
<dbReference type="RefSeq" id="WP_248352724.1">
    <property type="nucleotide sequence ID" value="NZ_AP025591.1"/>
</dbReference>
<dbReference type="InterPro" id="IPR006182">
    <property type="entry name" value="FliF_N_dom"/>
</dbReference>
<keyword evidence="8" id="KW-0812">Transmembrane</keyword>
<dbReference type="PRINTS" id="PR01338">
    <property type="entry name" value="TYPE3OMKPROT"/>
</dbReference>
<evidence type="ECO:0000259" key="9">
    <source>
        <dbReference type="Pfam" id="PF01514"/>
    </source>
</evidence>
<evidence type="ECO:0000256" key="6">
    <source>
        <dbReference type="ARBA" id="ARBA00023237"/>
    </source>
</evidence>
<dbReference type="Proteomes" id="UP001162891">
    <property type="component" value="Chromosome"/>
</dbReference>
<keyword evidence="5" id="KW-0564">Palmitate</keyword>
<evidence type="ECO:0000256" key="2">
    <source>
        <dbReference type="ARBA" id="ARBA00009509"/>
    </source>
</evidence>
<evidence type="ECO:0000256" key="3">
    <source>
        <dbReference type="ARBA" id="ARBA00022729"/>
    </source>
</evidence>
<protein>
    <recommendedName>
        <fullName evidence="9">Flagellar M-ring N-terminal domain-containing protein</fullName>
    </recommendedName>
</protein>
<comment type="subcellular location">
    <subcellularLocation>
        <location evidence="1">Cell outer membrane</location>
        <topology evidence="1">Lipid-anchor</topology>
    </subcellularLocation>
</comment>
<keyword evidence="11" id="KW-1185">Reference proteome</keyword>
<dbReference type="PANTHER" id="PTHR30046">
    <property type="entry name" value="FLAGELLAR M-RING PROTEIN"/>
    <property type="match status" value="1"/>
</dbReference>
<evidence type="ECO:0000256" key="1">
    <source>
        <dbReference type="ARBA" id="ARBA00004459"/>
    </source>
</evidence>
<reference evidence="11" key="1">
    <citation type="journal article" date="2022" name="Int. J. Syst. Evol. Microbiol.">
        <title>Anaeromyxobacter oryzae sp. nov., Anaeromyxobacter diazotrophicus sp. nov. and Anaeromyxobacter paludicola sp. nov., isolated from paddy soils.</title>
        <authorList>
            <person name="Itoh H."/>
            <person name="Xu Z."/>
            <person name="Mise K."/>
            <person name="Masuda Y."/>
            <person name="Ushijima N."/>
            <person name="Hayakawa C."/>
            <person name="Shiratori Y."/>
            <person name="Senoo K."/>
        </authorList>
    </citation>
    <scope>NUCLEOTIDE SEQUENCE [LARGE SCALE GENOMIC DNA]</scope>
    <source>
        <strain evidence="11">Red232</strain>
    </source>
</reference>
<dbReference type="Gene3D" id="3.30.300.30">
    <property type="match status" value="1"/>
</dbReference>
<feature type="transmembrane region" description="Helical" evidence="8">
    <location>
        <begin position="208"/>
        <end position="230"/>
    </location>
</feature>
<dbReference type="InterPro" id="IPR043427">
    <property type="entry name" value="YscJ/FliF"/>
</dbReference>
<evidence type="ECO:0000256" key="8">
    <source>
        <dbReference type="SAM" id="Phobius"/>
    </source>
</evidence>
<evidence type="ECO:0000256" key="7">
    <source>
        <dbReference type="ARBA" id="ARBA00023288"/>
    </source>
</evidence>
<feature type="domain" description="Flagellar M-ring N-terminal" evidence="9">
    <location>
        <begin position="19"/>
        <end position="189"/>
    </location>
</feature>
<gene>
    <name evidence="10" type="ORF">AMOR_33610</name>
</gene>
<dbReference type="Gene3D" id="3.30.70.1530">
    <property type="entry name" value="Hypothetical protein rpa1041"/>
    <property type="match status" value="1"/>
</dbReference>
<organism evidence="10 11">
    <name type="scientific">Anaeromyxobacter oryzae</name>
    <dbReference type="NCBI Taxonomy" id="2918170"/>
    <lineage>
        <taxon>Bacteria</taxon>
        <taxon>Pseudomonadati</taxon>
        <taxon>Myxococcota</taxon>
        <taxon>Myxococcia</taxon>
        <taxon>Myxococcales</taxon>
        <taxon>Cystobacterineae</taxon>
        <taxon>Anaeromyxobacteraceae</taxon>
        <taxon>Anaeromyxobacter</taxon>
    </lineage>
</organism>
<dbReference type="PANTHER" id="PTHR30046:SF2">
    <property type="entry name" value="YOP PROTEINS TRANSLOCATION LIPOPROTEIN J"/>
    <property type="match status" value="1"/>
</dbReference>
<accession>A0ABM7WXW7</accession>
<keyword evidence="8" id="KW-1133">Transmembrane helix</keyword>
<keyword evidence="7" id="KW-0449">Lipoprotein</keyword>
<dbReference type="EMBL" id="AP025591">
    <property type="protein sequence ID" value="BDG04365.1"/>
    <property type="molecule type" value="Genomic_DNA"/>
</dbReference>
<dbReference type="InterPro" id="IPR045851">
    <property type="entry name" value="AMP-bd_C_sf"/>
</dbReference>
<evidence type="ECO:0000313" key="10">
    <source>
        <dbReference type="EMBL" id="BDG04365.1"/>
    </source>
</evidence>
<keyword evidence="4 8" id="KW-0472">Membrane</keyword>